<keyword evidence="1" id="KW-0812">Transmembrane</keyword>
<dbReference type="Pfam" id="PF03929">
    <property type="entry name" value="PepSY_TM"/>
    <property type="match status" value="1"/>
</dbReference>
<dbReference type="OrthoDB" id="111691at2"/>
<feature type="transmembrane region" description="Helical" evidence="1">
    <location>
        <begin position="152"/>
        <end position="172"/>
    </location>
</feature>
<name>A0A7X3FEW3_9BACL</name>
<feature type="transmembrane region" description="Helical" evidence="1">
    <location>
        <begin position="203"/>
        <end position="224"/>
    </location>
</feature>
<dbReference type="PANTHER" id="PTHR34219">
    <property type="entry name" value="IRON-REGULATED INNER MEMBRANE PROTEIN-RELATED"/>
    <property type="match status" value="1"/>
</dbReference>
<evidence type="ECO:0000259" key="2">
    <source>
        <dbReference type="Pfam" id="PF03413"/>
    </source>
</evidence>
<dbReference type="Proteomes" id="UP000490800">
    <property type="component" value="Unassembled WGS sequence"/>
</dbReference>
<keyword evidence="1" id="KW-0472">Membrane</keyword>
<feature type="transmembrane region" description="Helical" evidence="1">
    <location>
        <begin position="410"/>
        <end position="437"/>
    </location>
</feature>
<dbReference type="InterPro" id="IPR025711">
    <property type="entry name" value="PepSY"/>
</dbReference>
<comment type="caution">
    <text evidence="3">The sequence shown here is derived from an EMBL/GenBank/DDBJ whole genome shotgun (WGS) entry which is preliminary data.</text>
</comment>
<keyword evidence="4" id="KW-1185">Reference proteome</keyword>
<dbReference type="InterPro" id="IPR005625">
    <property type="entry name" value="PepSY-ass_TM"/>
</dbReference>
<proteinExistence type="predicted"/>
<dbReference type="PANTHER" id="PTHR34219:SF1">
    <property type="entry name" value="PEPSY DOMAIN-CONTAINING PROTEIN"/>
    <property type="match status" value="1"/>
</dbReference>
<gene>
    <name evidence="3" type="ORF">EDM21_02300</name>
</gene>
<feature type="domain" description="PepSY" evidence="2">
    <location>
        <begin position="69"/>
        <end position="125"/>
    </location>
</feature>
<evidence type="ECO:0000256" key="1">
    <source>
        <dbReference type="SAM" id="Phobius"/>
    </source>
</evidence>
<dbReference type="EMBL" id="RHLK01000001">
    <property type="protein sequence ID" value="MVO98377.1"/>
    <property type="molecule type" value="Genomic_DNA"/>
</dbReference>
<organism evidence="3 4">
    <name type="scientific">Paenibacillus lutrae</name>
    <dbReference type="NCBI Taxonomy" id="2078573"/>
    <lineage>
        <taxon>Bacteria</taxon>
        <taxon>Bacillati</taxon>
        <taxon>Bacillota</taxon>
        <taxon>Bacilli</taxon>
        <taxon>Bacillales</taxon>
        <taxon>Paenibacillaceae</taxon>
        <taxon>Paenibacillus</taxon>
    </lineage>
</organism>
<evidence type="ECO:0000313" key="3">
    <source>
        <dbReference type="EMBL" id="MVO98377.1"/>
    </source>
</evidence>
<feature type="transmembrane region" description="Helical" evidence="1">
    <location>
        <begin position="22"/>
        <end position="46"/>
    </location>
</feature>
<reference evidence="3 4" key="1">
    <citation type="journal article" date="2019" name="Microorganisms">
        <title>Paenibacillus lutrae sp. nov., A Chitinolytic Species Isolated from A River Otter in Castril Natural Park, Granada, Spain.</title>
        <authorList>
            <person name="Rodriguez M."/>
            <person name="Reina J.C."/>
            <person name="Bejar V."/>
            <person name="Llamas I."/>
        </authorList>
    </citation>
    <scope>NUCLEOTIDE SEQUENCE [LARGE SCALE GENOMIC DNA]</scope>
    <source>
        <strain evidence="3 4">N10</strain>
    </source>
</reference>
<dbReference type="Pfam" id="PF03413">
    <property type="entry name" value="PepSY"/>
    <property type="match status" value="1"/>
</dbReference>
<accession>A0A7X3FEW3</accession>
<keyword evidence="1" id="KW-1133">Transmembrane helix</keyword>
<protein>
    <submittedName>
        <fullName evidence="3">PepSY domain-containing protein</fullName>
    </submittedName>
</protein>
<sequence length="454" mass="50413">MILELKPSTGKENRLYRSIWRWHFYAGLIFAPLLILLAITGLIYLFKPQIEPILYKNLYVVQAGQQMPLPASNQIALVKERYPEADIVKFRPSDEPDRSSEVGIKLGEEALIVYVNPYTGAILGSQQESSQFMQIIKKLHGELLIGKIGDRIIELAACWAIILLVTGLYLWWPRDSKSIFGTFLPRFSNNKRIFWRDLHAVPAMWLSLGIVLLIMTGLPWSGVWGDNLSRIALSTQTGYPAQLWDNVPKSSLPAKAVADVPWAAGNMPVPQSGASHGTPTIPVEEVMRTVEGSSVHSGYTITMPQGDKGVYTVAVFPKFPKDQATLHIDRYSGEILADLRFANYGPLAQAIEIGIALHEGRYFGLPNQILGAIACMGLIGISLSGVIMWWKRKPAGRLGAPARPKERKFYKSIAIIVIGFGIFFPLVGVSLLAVLAIDWLVIRRVRKVKDDLSA</sequence>
<feature type="transmembrane region" description="Helical" evidence="1">
    <location>
        <begin position="369"/>
        <end position="390"/>
    </location>
</feature>
<dbReference type="AlphaFoldDB" id="A0A7X3FEW3"/>
<evidence type="ECO:0000313" key="4">
    <source>
        <dbReference type="Proteomes" id="UP000490800"/>
    </source>
</evidence>